<dbReference type="Proteomes" id="UP000310314">
    <property type="component" value="Unassembled WGS sequence"/>
</dbReference>
<gene>
    <name evidence="1" type="ORF">FEE95_05135</name>
</gene>
<evidence type="ECO:0000313" key="1">
    <source>
        <dbReference type="EMBL" id="TMM58816.1"/>
    </source>
</evidence>
<dbReference type="AlphaFoldDB" id="A0A5S3PUX6"/>
<comment type="caution">
    <text evidence="1">The sequence shown here is derived from an EMBL/GenBank/DDBJ whole genome shotgun (WGS) entry which is preliminary data.</text>
</comment>
<keyword evidence="2" id="KW-1185">Reference proteome</keyword>
<dbReference type="EMBL" id="VATY01000001">
    <property type="protein sequence ID" value="TMM58816.1"/>
    <property type="molecule type" value="Genomic_DNA"/>
</dbReference>
<name>A0A5S3PUX6_9FLAO</name>
<protein>
    <recommendedName>
        <fullName evidence="3">Lipoprotein</fullName>
    </recommendedName>
</protein>
<accession>A0A5S3PUX6</accession>
<dbReference type="RefSeq" id="WP_138656749.1">
    <property type="nucleotide sequence ID" value="NZ_VATY01000001.1"/>
</dbReference>
<reference evidence="1 2" key="1">
    <citation type="submission" date="2019-05" db="EMBL/GenBank/DDBJ databases">
        <authorList>
            <person name="Zhang J.-Y."/>
            <person name="Feg X."/>
            <person name="Du Z.-J."/>
        </authorList>
    </citation>
    <scope>NUCLEOTIDE SEQUENCE [LARGE SCALE GENOMIC DNA]</scope>
    <source>
        <strain evidence="1 2">RZ26</strain>
    </source>
</reference>
<dbReference type="PROSITE" id="PS51257">
    <property type="entry name" value="PROKAR_LIPOPROTEIN"/>
    <property type="match status" value="1"/>
</dbReference>
<organism evidence="1 2">
    <name type="scientific">Maribacter algarum</name>
    <name type="common">ex Zhang et al. 2020</name>
    <dbReference type="NCBI Taxonomy" id="2578118"/>
    <lineage>
        <taxon>Bacteria</taxon>
        <taxon>Pseudomonadati</taxon>
        <taxon>Bacteroidota</taxon>
        <taxon>Flavobacteriia</taxon>
        <taxon>Flavobacteriales</taxon>
        <taxon>Flavobacteriaceae</taxon>
        <taxon>Maribacter</taxon>
    </lineage>
</organism>
<sequence length="200" mass="22384">MKNKLILFVSIVLFAMSCTTKKSKSDIEVVFTQDTLSVGYTYWWPQSGPFIGACGEELSLVFEGTVTSLNEPTDDPGPLYTSQKGIVEIEKVYKIKDLGANSYTGQNFFTTDCFYQSGVNIGDQVLIFCYDYEDSYTIPGKNSIVKIDPMDFATVASIRTYIDSDQNPLSIKEDIEIWEAHDLGEGLKEIIQCKEEIGVE</sequence>
<evidence type="ECO:0000313" key="2">
    <source>
        <dbReference type="Proteomes" id="UP000310314"/>
    </source>
</evidence>
<proteinExistence type="predicted"/>
<dbReference type="OrthoDB" id="1160164at2"/>
<evidence type="ECO:0008006" key="3">
    <source>
        <dbReference type="Google" id="ProtNLM"/>
    </source>
</evidence>